<protein>
    <recommendedName>
        <fullName evidence="4">Lysine exporter LysO family protein</fullName>
    </recommendedName>
</protein>
<keyword evidence="1" id="KW-1133">Transmembrane helix</keyword>
<keyword evidence="3" id="KW-1185">Reference proteome</keyword>
<dbReference type="EMBL" id="LWDV01000006">
    <property type="protein sequence ID" value="OCL28130.1"/>
    <property type="molecule type" value="Genomic_DNA"/>
</dbReference>
<dbReference type="InterPro" id="IPR005642">
    <property type="entry name" value="LysO"/>
</dbReference>
<dbReference type="GO" id="GO:0015661">
    <property type="term" value="F:L-lysine efflux transmembrane transporter activity"/>
    <property type="evidence" value="ECO:0007669"/>
    <property type="project" value="InterPro"/>
</dbReference>
<dbReference type="AlphaFoldDB" id="A0A1C0ACM0"/>
<proteinExistence type="predicted"/>
<reference evidence="2 3" key="2">
    <citation type="submission" date="2016-08" db="EMBL/GenBank/DDBJ databases">
        <title>Orenia metallireducens sp. nov. strain Z6, a Novel Metal-reducing Firmicute from the Deep Subsurface.</title>
        <authorList>
            <person name="Maxim B.I."/>
            <person name="Kenneth K."/>
            <person name="Flynn T.M."/>
            <person name="Oloughlin E.J."/>
            <person name="Locke R.A."/>
            <person name="Weber J.R."/>
            <person name="Egan S.M."/>
            <person name="Mackie R.I."/>
            <person name="Cann I.K."/>
        </authorList>
    </citation>
    <scope>NUCLEOTIDE SEQUENCE [LARGE SCALE GENOMIC DNA]</scope>
    <source>
        <strain evidence="2 3">Z6</strain>
    </source>
</reference>
<keyword evidence="1" id="KW-0472">Membrane</keyword>
<dbReference type="Pfam" id="PF03956">
    <property type="entry name" value="Lys_export"/>
    <property type="match status" value="1"/>
</dbReference>
<organism evidence="2 3">
    <name type="scientific">Orenia metallireducens</name>
    <dbReference type="NCBI Taxonomy" id="1413210"/>
    <lineage>
        <taxon>Bacteria</taxon>
        <taxon>Bacillati</taxon>
        <taxon>Bacillota</taxon>
        <taxon>Clostridia</taxon>
        <taxon>Halanaerobiales</taxon>
        <taxon>Halobacteroidaceae</taxon>
        <taxon>Orenia</taxon>
    </lineage>
</organism>
<dbReference type="RefSeq" id="WP_068715266.1">
    <property type="nucleotide sequence ID" value="NZ_LWDV01000006.1"/>
</dbReference>
<evidence type="ECO:0008006" key="4">
    <source>
        <dbReference type="Google" id="ProtNLM"/>
    </source>
</evidence>
<feature type="transmembrane region" description="Helical" evidence="1">
    <location>
        <begin position="60"/>
        <end position="82"/>
    </location>
</feature>
<keyword evidence="1" id="KW-0812">Transmembrane</keyword>
<name>A0A1C0ACM0_9FIRM</name>
<sequence>MGLIVISLVIGMIIGYKGLLPENLYSFTDKLTIGGLFLLLFTMGIKIGSSSEVVSNLKTLGFKAIVLSLGSVLGSIILLVLFEAKFKGED</sequence>
<evidence type="ECO:0000313" key="2">
    <source>
        <dbReference type="EMBL" id="OCL28130.1"/>
    </source>
</evidence>
<evidence type="ECO:0000256" key="1">
    <source>
        <dbReference type="SAM" id="Phobius"/>
    </source>
</evidence>
<dbReference type="Proteomes" id="UP000093514">
    <property type="component" value="Unassembled WGS sequence"/>
</dbReference>
<gene>
    <name evidence="2" type="ORF">U472_02775</name>
</gene>
<feature type="transmembrane region" description="Helical" evidence="1">
    <location>
        <begin position="31"/>
        <end position="48"/>
    </location>
</feature>
<reference evidence="3" key="1">
    <citation type="submission" date="2016-07" db="EMBL/GenBank/DDBJ databases">
        <authorList>
            <person name="Florea S."/>
            <person name="Webb J.S."/>
            <person name="Jaromczyk J."/>
            <person name="Schardl C.L."/>
        </authorList>
    </citation>
    <scope>NUCLEOTIDE SEQUENCE [LARGE SCALE GENOMIC DNA]</scope>
    <source>
        <strain evidence="3">Z6</strain>
    </source>
</reference>
<evidence type="ECO:0000313" key="3">
    <source>
        <dbReference type="Proteomes" id="UP000093514"/>
    </source>
</evidence>
<comment type="caution">
    <text evidence="2">The sequence shown here is derived from an EMBL/GenBank/DDBJ whole genome shotgun (WGS) entry which is preliminary data.</text>
</comment>
<dbReference type="OrthoDB" id="9972934at2"/>
<accession>A0A1C0ACM0</accession>